<dbReference type="Gene3D" id="3.30.70.1450">
    <property type="entry name" value="Regulator of K+ conductance, C-terminal domain"/>
    <property type="match status" value="2"/>
</dbReference>
<keyword evidence="6 7" id="KW-0472">Membrane</keyword>
<accession>A0A7V2ZML5</accession>
<feature type="domain" description="RCK C-terminal" evidence="8">
    <location>
        <begin position="208"/>
        <end position="292"/>
    </location>
</feature>
<sequence>MTLDIIIVLVILICAVILFATDKIPVDLTAIIVMVILLLTGIISPSEGISGFSNTATITVGAMFIVSAALQKTGAVNYLGMLTTRIFKFNYWIGLIVSMISVGIISAFVNNTPVVAVFIPIMLTVAAENKVSPSKLLMPISFASMFGGVCTLIGTSTNILVSSIAVEYGLDEFRMFEFTTLGIIFFAAGLVYMILIGVRLIPERKFGSELTEKYKANDYITDIVLLPDAKSVGNIAIKSPLIEELDIQILEVVRNKRRLRSPLSEIVFEPFDEIRVLCDIKQIEKLKNRLGVKLKSDFKLKDKDFKEEDLEILEVIVAPNSNLIGKTIKTSRFRNVFRSNAVALRHRGQLFNTGFSDMKLSAGDAILIETRKEDIDYIKNNPNFVLTSEVGFTRFNTKKIIPALLIVSLIVLTATFNILPIVVSAIAGCVLLILTRCITLSEAYNAIDWKIIFLLGGILSLGVAMEKTGAAHLLSDSMIKVVGGFGPTAVVAAFFLLTSTLTGTMSNNATAVLLAPIAITAAGSMGVNPKPFLMAVTFAASASFMTPVGYQTNTMIYSVGQYRFSDFLKVGTPLNIIFWIIATLLIPILFPF</sequence>
<dbReference type="GO" id="GO:0005886">
    <property type="term" value="C:plasma membrane"/>
    <property type="evidence" value="ECO:0007669"/>
    <property type="project" value="TreeGrafter"/>
</dbReference>
<reference evidence="9" key="1">
    <citation type="journal article" date="2020" name="mSystems">
        <title>Genome- and Community-Level Interaction Insights into Carbon Utilization and Element Cycling Functions of Hydrothermarchaeota in Hydrothermal Sediment.</title>
        <authorList>
            <person name="Zhou Z."/>
            <person name="Liu Y."/>
            <person name="Xu W."/>
            <person name="Pan J."/>
            <person name="Luo Z.H."/>
            <person name="Li M."/>
        </authorList>
    </citation>
    <scope>NUCLEOTIDE SEQUENCE [LARGE SCALE GENOMIC DNA]</scope>
    <source>
        <strain evidence="9">SpSt-479</strain>
    </source>
</reference>
<dbReference type="InterPro" id="IPR036721">
    <property type="entry name" value="RCK_C_sf"/>
</dbReference>
<feature type="transmembrane region" description="Helical" evidence="7">
    <location>
        <begin position="178"/>
        <end position="198"/>
    </location>
</feature>
<evidence type="ECO:0000256" key="2">
    <source>
        <dbReference type="ARBA" id="ARBA00022448"/>
    </source>
</evidence>
<evidence type="ECO:0000256" key="6">
    <source>
        <dbReference type="ARBA" id="ARBA00023136"/>
    </source>
</evidence>
<dbReference type="PANTHER" id="PTHR43652">
    <property type="entry name" value="BASIC AMINO ACID ANTIPORTER YFCC-RELATED"/>
    <property type="match status" value="1"/>
</dbReference>
<feature type="transmembrane region" description="Helical" evidence="7">
    <location>
        <begin position="446"/>
        <end position="465"/>
    </location>
</feature>
<keyword evidence="4" id="KW-0677">Repeat</keyword>
<dbReference type="SUPFAM" id="SSF116726">
    <property type="entry name" value="TrkA C-terminal domain-like"/>
    <property type="match status" value="2"/>
</dbReference>
<dbReference type="EMBL" id="DSUJ01000011">
    <property type="protein sequence ID" value="HFI92695.1"/>
    <property type="molecule type" value="Genomic_DNA"/>
</dbReference>
<name>A0A7V2ZML5_9BACT</name>
<gene>
    <name evidence="9" type="ORF">ENS31_14340</name>
</gene>
<dbReference type="Pfam" id="PF02080">
    <property type="entry name" value="TrkA_C"/>
    <property type="match status" value="1"/>
</dbReference>
<evidence type="ECO:0000259" key="8">
    <source>
        <dbReference type="PROSITE" id="PS51202"/>
    </source>
</evidence>
<dbReference type="InterPro" id="IPR004680">
    <property type="entry name" value="Cit_transptr-like_dom"/>
</dbReference>
<keyword evidence="3 7" id="KW-0812">Transmembrane</keyword>
<keyword evidence="5 7" id="KW-1133">Transmembrane helix</keyword>
<evidence type="ECO:0000256" key="7">
    <source>
        <dbReference type="SAM" id="Phobius"/>
    </source>
</evidence>
<feature type="transmembrane region" description="Helical" evidence="7">
    <location>
        <begin position="570"/>
        <end position="590"/>
    </location>
</feature>
<dbReference type="GO" id="GO:0006813">
    <property type="term" value="P:potassium ion transport"/>
    <property type="evidence" value="ECO:0007669"/>
    <property type="project" value="InterPro"/>
</dbReference>
<dbReference type="InterPro" id="IPR006037">
    <property type="entry name" value="RCK_C"/>
</dbReference>
<feature type="transmembrane region" description="Helical" evidence="7">
    <location>
        <begin position="28"/>
        <end position="46"/>
    </location>
</feature>
<feature type="transmembrane region" description="Helical" evidence="7">
    <location>
        <begin position="6"/>
        <end position="21"/>
    </location>
</feature>
<evidence type="ECO:0000256" key="5">
    <source>
        <dbReference type="ARBA" id="ARBA00022989"/>
    </source>
</evidence>
<organism evidence="9">
    <name type="scientific">Ignavibacterium album</name>
    <dbReference type="NCBI Taxonomy" id="591197"/>
    <lineage>
        <taxon>Bacteria</taxon>
        <taxon>Pseudomonadati</taxon>
        <taxon>Ignavibacteriota</taxon>
        <taxon>Ignavibacteria</taxon>
        <taxon>Ignavibacteriales</taxon>
        <taxon>Ignavibacteriaceae</taxon>
        <taxon>Ignavibacterium</taxon>
    </lineage>
</organism>
<dbReference type="PANTHER" id="PTHR43652:SF2">
    <property type="entry name" value="BASIC AMINO ACID ANTIPORTER YFCC-RELATED"/>
    <property type="match status" value="1"/>
</dbReference>
<dbReference type="GO" id="GO:0008324">
    <property type="term" value="F:monoatomic cation transmembrane transporter activity"/>
    <property type="evidence" value="ECO:0007669"/>
    <property type="project" value="InterPro"/>
</dbReference>
<keyword evidence="2" id="KW-0813">Transport</keyword>
<evidence type="ECO:0000313" key="9">
    <source>
        <dbReference type="EMBL" id="HFI92695.1"/>
    </source>
</evidence>
<comment type="subcellular location">
    <subcellularLocation>
        <location evidence="1">Membrane</location>
        <topology evidence="1">Multi-pass membrane protein</topology>
    </subcellularLocation>
</comment>
<feature type="transmembrane region" description="Helical" evidence="7">
    <location>
        <begin position="477"/>
        <end position="497"/>
    </location>
</feature>
<dbReference type="AlphaFoldDB" id="A0A7V2ZML5"/>
<feature type="transmembrane region" description="Helical" evidence="7">
    <location>
        <begin position="509"/>
        <end position="527"/>
    </location>
</feature>
<evidence type="ECO:0000256" key="3">
    <source>
        <dbReference type="ARBA" id="ARBA00022692"/>
    </source>
</evidence>
<protein>
    <submittedName>
        <fullName evidence="9">Sodium-coupled transporter</fullName>
    </submittedName>
</protein>
<feature type="transmembrane region" description="Helical" evidence="7">
    <location>
        <begin position="52"/>
        <end position="70"/>
    </location>
</feature>
<dbReference type="InterPro" id="IPR051679">
    <property type="entry name" value="DASS-Related_Transporters"/>
</dbReference>
<feature type="transmembrane region" description="Helical" evidence="7">
    <location>
        <begin position="91"/>
        <end position="108"/>
    </location>
</feature>
<feature type="transmembrane region" description="Helical" evidence="7">
    <location>
        <begin position="143"/>
        <end position="166"/>
    </location>
</feature>
<feature type="domain" description="RCK C-terminal" evidence="8">
    <location>
        <begin position="300"/>
        <end position="384"/>
    </location>
</feature>
<dbReference type="PROSITE" id="PS51202">
    <property type="entry name" value="RCK_C"/>
    <property type="match status" value="2"/>
</dbReference>
<proteinExistence type="predicted"/>
<evidence type="ECO:0000256" key="4">
    <source>
        <dbReference type="ARBA" id="ARBA00022737"/>
    </source>
</evidence>
<evidence type="ECO:0000256" key="1">
    <source>
        <dbReference type="ARBA" id="ARBA00004141"/>
    </source>
</evidence>
<feature type="transmembrane region" description="Helical" evidence="7">
    <location>
        <begin position="403"/>
        <end position="434"/>
    </location>
</feature>
<dbReference type="Pfam" id="PF03600">
    <property type="entry name" value="CitMHS"/>
    <property type="match status" value="1"/>
</dbReference>
<comment type="caution">
    <text evidence="9">The sequence shown here is derived from an EMBL/GenBank/DDBJ whole genome shotgun (WGS) entry which is preliminary data.</text>
</comment>
<feature type="transmembrane region" description="Helical" evidence="7">
    <location>
        <begin position="532"/>
        <end position="550"/>
    </location>
</feature>